<keyword evidence="1" id="KW-0227">DNA damage</keyword>
<dbReference type="InterPro" id="IPR017166">
    <property type="entry name" value="UCP037290"/>
</dbReference>
<evidence type="ECO:0000313" key="3">
    <source>
        <dbReference type="Proteomes" id="UP001386437"/>
    </source>
</evidence>
<reference evidence="2 3" key="1">
    <citation type="journal article" date="2022" name="Arch. Microbiol.">
        <title>Paraburkholderia bengalensis sp. nov. isolated from roots of Oryza sativa, IR64.</title>
        <authorList>
            <person name="Nag P."/>
            <person name="Mondal N."/>
            <person name="Sarkar J."/>
            <person name="Das S."/>
        </authorList>
    </citation>
    <scope>NUCLEOTIDE SEQUENCE [LARGE SCALE GENOMIC DNA]</scope>
    <source>
        <strain evidence="2 3">IR64_4_BI</strain>
    </source>
</reference>
<dbReference type="SUPFAM" id="SSF52540">
    <property type="entry name" value="P-loop containing nucleoside triphosphate hydrolases"/>
    <property type="match status" value="1"/>
</dbReference>
<evidence type="ECO:0000256" key="1">
    <source>
        <dbReference type="ARBA" id="ARBA00022763"/>
    </source>
</evidence>
<accession>A0ABU8J4W9</accession>
<gene>
    <name evidence="2" type="primary">imuA</name>
    <name evidence="2" type="ORF">H3V53_38225</name>
</gene>
<dbReference type="InterPro" id="IPR027417">
    <property type="entry name" value="P-loop_NTPase"/>
</dbReference>
<dbReference type="EMBL" id="JACFYJ010000129">
    <property type="protein sequence ID" value="MEI6002730.1"/>
    <property type="molecule type" value="Genomic_DNA"/>
</dbReference>
<dbReference type="Gene3D" id="3.40.50.300">
    <property type="entry name" value="P-loop containing nucleotide triphosphate hydrolases"/>
    <property type="match status" value="1"/>
</dbReference>
<dbReference type="PIRSF" id="PIRSF037290">
    <property type="entry name" value="UCP037290"/>
    <property type="match status" value="1"/>
</dbReference>
<comment type="caution">
    <text evidence="2">The sequence shown here is derived from an EMBL/GenBank/DDBJ whole genome shotgun (WGS) entry which is preliminary data.</text>
</comment>
<dbReference type="InterPro" id="IPR047610">
    <property type="entry name" value="ImuA_translesion"/>
</dbReference>
<organism evidence="2 3">
    <name type="scientific">Paraburkholderia bengalensis</name>
    <dbReference type="NCBI Taxonomy" id="2747562"/>
    <lineage>
        <taxon>Bacteria</taxon>
        <taxon>Pseudomonadati</taxon>
        <taxon>Pseudomonadota</taxon>
        <taxon>Betaproteobacteria</taxon>
        <taxon>Burkholderiales</taxon>
        <taxon>Burkholderiaceae</taxon>
        <taxon>Paraburkholderia</taxon>
    </lineage>
</organism>
<sequence length="235" mass="25127">MDATSSLTPETIHPSLWRASQLARGRISAIHTGYPGLSAELPGGGWPIGSLIEVLTQSNGCGEIRLLTPVLSKLSGPILLINPPADPSAHGFAYAGVSPDRLVLIRAKSTPDQLWSAEQALQAGTCAAIMLWLKHARADSLRRLHLSARSGNALFFVMRHLSEARDASPAELRVTVRPAESGASVEILKRKGPRFEGALDLHLQPGPVLVSPYGRTRRAVAPNARDIPVTDDVHA</sequence>
<dbReference type="PANTHER" id="PTHR35369">
    <property type="entry name" value="BLR3025 PROTEIN-RELATED"/>
    <property type="match status" value="1"/>
</dbReference>
<proteinExistence type="predicted"/>
<dbReference type="Proteomes" id="UP001386437">
    <property type="component" value="Unassembled WGS sequence"/>
</dbReference>
<protein>
    <submittedName>
        <fullName evidence="2">Translesion DNA synthesis-associated protein ImuA</fullName>
    </submittedName>
</protein>
<name>A0ABU8J4W9_9BURK</name>
<evidence type="ECO:0000313" key="2">
    <source>
        <dbReference type="EMBL" id="MEI6002730.1"/>
    </source>
</evidence>
<dbReference type="InterPro" id="IPR050356">
    <property type="entry name" value="SulA_CellDiv_inhibitor"/>
</dbReference>
<keyword evidence="3" id="KW-1185">Reference proteome</keyword>
<dbReference type="RefSeq" id="WP_419539727.1">
    <property type="nucleotide sequence ID" value="NZ_JACFYJ010000129.1"/>
</dbReference>
<dbReference type="NCBIfam" id="NF033429">
    <property type="entry name" value="ImuA_translesion"/>
    <property type="match status" value="1"/>
</dbReference>
<dbReference type="PANTHER" id="PTHR35369:SF3">
    <property type="entry name" value="TRANSLESION DNA SYNTHESIS-ASSOCIATED PROTEIN IMUA"/>
    <property type="match status" value="1"/>
</dbReference>